<evidence type="ECO:0000256" key="1">
    <source>
        <dbReference type="SAM" id="MobiDB-lite"/>
    </source>
</evidence>
<evidence type="ECO:0000313" key="3">
    <source>
        <dbReference type="Proteomes" id="UP000001996"/>
    </source>
</evidence>
<sequence length="405" mass="47125">MQFFNKLFKTSPKSKGKKPAERKVRFLLPGESSDSPVSVPSAATGSDTLCEVDVGAEDVEVKRLAKKQFPLFRQLSWFKKKEEKRKLAESILLAKGMAAGIHACHPNNNNINNINNINNNNNIINNNNNNRGNPNHFNWRNPVHQLKRKHKDEDYTKNTKTTKNTDDTNLFKFRKFKATVDSYCGRLCQEIRTAVHFTDIDFVNSINLGIKEHAEGDYISLDKRVLILQVTKEEFDKVISALPELLDMDLRNSLLCPVLQLLEMKFRNKIKYYIATPNLEYGIDLQVRYEMQPNREYFTQTQHCLNKEKLEKCLAFQEIDAWTQWPGVHVRGDFSFLAARKIYDFKWLINATYKDEDLPSVRFHIGNWYREDRVGKIECDAKSQARLKKSARVFRDFIISIVEPI</sequence>
<dbReference type="Proteomes" id="UP000001996">
    <property type="component" value="Unassembled WGS sequence"/>
</dbReference>
<dbReference type="VEuPathDB" id="FungiDB:LELG_03074"/>
<gene>
    <name evidence="2" type="ORF">LELG_03074</name>
</gene>
<reference evidence="2 3" key="1">
    <citation type="journal article" date="2009" name="Nature">
        <title>Evolution of pathogenicity and sexual reproduction in eight Candida genomes.</title>
        <authorList>
            <person name="Butler G."/>
            <person name="Rasmussen M.D."/>
            <person name="Lin M.F."/>
            <person name="Santos M.A."/>
            <person name="Sakthikumar S."/>
            <person name="Munro C.A."/>
            <person name="Rheinbay E."/>
            <person name="Grabherr M."/>
            <person name="Forche A."/>
            <person name="Reedy J.L."/>
            <person name="Agrafioti I."/>
            <person name="Arnaud M.B."/>
            <person name="Bates S."/>
            <person name="Brown A.J."/>
            <person name="Brunke S."/>
            <person name="Costanzo M.C."/>
            <person name="Fitzpatrick D.A."/>
            <person name="de Groot P.W."/>
            <person name="Harris D."/>
            <person name="Hoyer L.L."/>
            <person name="Hube B."/>
            <person name="Klis F.M."/>
            <person name="Kodira C."/>
            <person name="Lennard N."/>
            <person name="Logue M.E."/>
            <person name="Martin R."/>
            <person name="Neiman A.M."/>
            <person name="Nikolaou E."/>
            <person name="Quail M.A."/>
            <person name="Quinn J."/>
            <person name="Santos M.C."/>
            <person name="Schmitzberger F.F."/>
            <person name="Sherlock G."/>
            <person name="Shah P."/>
            <person name="Silverstein K.A."/>
            <person name="Skrzypek M.S."/>
            <person name="Soll D."/>
            <person name="Staggs R."/>
            <person name="Stansfield I."/>
            <person name="Stumpf M.P."/>
            <person name="Sudbery P.E."/>
            <person name="Srikantha T."/>
            <person name="Zeng Q."/>
            <person name="Berman J."/>
            <person name="Berriman M."/>
            <person name="Heitman J."/>
            <person name="Gow N.A."/>
            <person name="Lorenz M.C."/>
            <person name="Birren B.W."/>
            <person name="Kellis M."/>
            <person name="Cuomo C.A."/>
        </authorList>
    </citation>
    <scope>NUCLEOTIDE SEQUENCE [LARGE SCALE GENOMIC DNA]</scope>
    <source>
        <strain evidence="3">ATCC 11503 / BCRC 21390 / CBS 2605 / JCM 1781 / NBRC 1676 / NRRL YB-4239</strain>
    </source>
</reference>
<dbReference type="GeneID" id="5232881"/>
<accession>A5E0D7</accession>
<dbReference type="InParanoid" id="A5E0D7"/>
<keyword evidence="3" id="KW-1185">Reference proteome</keyword>
<dbReference type="KEGG" id="lel:PVL30_002564"/>
<dbReference type="AlphaFoldDB" id="A5E0D7"/>
<proteinExistence type="predicted"/>
<organism evidence="2 3">
    <name type="scientific">Lodderomyces elongisporus (strain ATCC 11503 / CBS 2605 / JCM 1781 / NBRC 1676 / NRRL YB-4239)</name>
    <name type="common">Yeast</name>
    <name type="synonym">Saccharomyces elongisporus</name>
    <dbReference type="NCBI Taxonomy" id="379508"/>
    <lineage>
        <taxon>Eukaryota</taxon>
        <taxon>Fungi</taxon>
        <taxon>Dikarya</taxon>
        <taxon>Ascomycota</taxon>
        <taxon>Saccharomycotina</taxon>
        <taxon>Pichiomycetes</taxon>
        <taxon>Debaryomycetaceae</taxon>
        <taxon>Candida/Lodderomyces clade</taxon>
        <taxon>Lodderomyces</taxon>
    </lineage>
</organism>
<dbReference type="SUPFAM" id="SSF56104">
    <property type="entry name" value="SAICAR synthase-like"/>
    <property type="match status" value="1"/>
</dbReference>
<evidence type="ECO:0000313" key="2">
    <source>
        <dbReference type="EMBL" id="EDK44895.1"/>
    </source>
</evidence>
<feature type="region of interest" description="Disordered" evidence="1">
    <location>
        <begin position="1"/>
        <end position="22"/>
    </location>
</feature>
<name>A5E0D7_LODEL</name>
<dbReference type="HOGENOM" id="CLU_052377_1_0_1"/>
<dbReference type="EMBL" id="CH981527">
    <property type="protein sequence ID" value="EDK44895.1"/>
    <property type="molecule type" value="Genomic_DNA"/>
</dbReference>
<protein>
    <submittedName>
        <fullName evidence="2">Uncharacterized protein</fullName>
    </submittedName>
</protein>